<name>G2WP62_YEASK</name>
<dbReference type="EMBL" id="DG000052">
    <property type="protein sequence ID" value="GAA26855.1"/>
    <property type="molecule type" value="Genomic_DNA"/>
</dbReference>
<keyword evidence="1" id="KW-0812">Transmembrane</keyword>
<gene>
    <name evidence="2" type="primary">K7_06996</name>
    <name evidence="2" type="ORF">SYK7_069961</name>
</gene>
<dbReference type="HOGENOM" id="CLU_3191653_0_0_1"/>
<accession>G2WP62</accession>
<dbReference type="AlphaFoldDB" id="G2WP62"/>
<evidence type="ECO:0000313" key="3">
    <source>
        <dbReference type="Proteomes" id="UP000001608"/>
    </source>
</evidence>
<evidence type="ECO:0000256" key="1">
    <source>
        <dbReference type="SAM" id="Phobius"/>
    </source>
</evidence>
<protein>
    <submittedName>
        <fullName evidence="2">K7_06996p</fullName>
    </submittedName>
</protein>
<dbReference type="Proteomes" id="UP000001608">
    <property type="component" value="Chromosome 16"/>
</dbReference>
<feature type="transmembrane region" description="Helical" evidence="1">
    <location>
        <begin position="20"/>
        <end position="43"/>
    </location>
</feature>
<keyword evidence="1" id="KW-0472">Membrane</keyword>
<proteinExistence type="predicted"/>
<reference evidence="2 3" key="1">
    <citation type="journal article" date="2011" name="DNA Res.">
        <title>Whole-genome sequencing of sake yeast Saccharomyces cerevisiae Kyokai no. 7.</title>
        <authorList>
            <person name="Akao T."/>
            <person name="Yashiro I."/>
            <person name="Hosoyama A."/>
            <person name="Kitagaki H."/>
            <person name="Horikawa H."/>
            <person name="Watanabe D."/>
            <person name="Akada R."/>
            <person name="Ando Y."/>
            <person name="Harashima S."/>
            <person name="Inoue T."/>
            <person name="Inoue Y."/>
            <person name="Kajiwara S."/>
            <person name="Kitamoto K."/>
            <person name="Kitamoto N."/>
            <person name="Kobayashi O."/>
            <person name="Kuhara S."/>
            <person name="Masubuchi T."/>
            <person name="Mizoguchi H."/>
            <person name="Nakao Y."/>
            <person name="Nakazato A."/>
            <person name="Namise M."/>
            <person name="Oba T."/>
            <person name="Ogata T."/>
            <person name="Ohta A."/>
            <person name="Sato M."/>
            <person name="Shibasaki S."/>
            <person name="Takatsume Y."/>
            <person name="Tanimoto S."/>
            <person name="Tsuboi H."/>
            <person name="Nishimura A."/>
            <person name="Yoda K."/>
            <person name="Ishikawa T."/>
            <person name="Iwashita K."/>
            <person name="Fujita N."/>
            <person name="Shimoi H."/>
        </authorList>
    </citation>
    <scope>NUCLEOTIDE SEQUENCE [LARGE SCALE GENOMIC DNA]</scope>
    <source>
        <strain evidence="3">Kyokai no. 7 / NBRC 101557</strain>
    </source>
</reference>
<sequence>MHPLVDELTLSRYLTHGTSVLSSSLYSVAFFLFFFPNFLFLLLSQS</sequence>
<organism evidence="2 3">
    <name type="scientific">Saccharomyces cerevisiae (strain Kyokai no. 7 / NBRC 101557)</name>
    <name type="common">Baker's yeast</name>
    <dbReference type="NCBI Taxonomy" id="721032"/>
    <lineage>
        <taxon>Eukaryota</taxon>
        <taxon>Fungi</taxon>
        <taxon>Dikarya</taxon>
        <taxon>Ascomycota</taxon>
        <taxon>Saccharomycotina</taxon>
        <taxon>Saccharomycetes</taxon>
        <taxon>Saccharomycetales</taxon>
        <taxon>Saccharomycetaceae</taxon>
        <taxon>Saccharomyces</taxon>
    </lineage>
</organism>
<comment type="caution">
    <text evidence="2">The sequence shown here is derived from an EMBL/GenBank/DDBJ whole genome shotgun (WGS) entry which is preliminary data.</text>
</comment>
<evidence type="ECO:0000313" key="2">
    <source>
        <dbReference type="EMBL" id="GAA26855.1"/>
    </source>
</evidence>
<keyword evidence="1" id="KW-1133">Transmembrane helix</keyword>